<sequence length="89" mass="9726">MGIFCPLIFKKLKGKHKIMLGLMDNYLVALQAKYASKVTVKWVWAVCALISVIAVIGYAAYCTSRSGNFTGGIKLGVPDVIHVTFNCTK</sequence>
<reference evidence="2 3" key="1">
    <citation type="journal article" date="2013" name="BMC Microbiol.">
        <title>Dynamics of fecal microbial communities in children with diarrhea of unknown etiology and genomic analysis of associated Streptococcus lutetiensis.</title>
        <authorList>
            <person name="Jin D."/>
            <person name="Chen C."/>
            <person name="Li L."/>
            <person name="Lu S."/>
            <person name="Li Z."/>
            <person name="Zhou Z."/>
            <person name="Jing H."/>
            <person name="Xu Y."/>
            <person name="Du P."/>
            <person name="Wang H."/>
            <person name="Xiong Y."/>
            <person name="Zheng H."/>
            <person name="Bai X."/>
            <person name="Sun H."/>
            <person name="Wang L."/>
            <person name="Ye C."/>
            <person name="Gottschalk M."/>
            <person name="Xu J."/>
        </authorList>
    </citation>
    <scope>NUCLEOTIDE SEQUENCE [LARGE SCALE GENOMIC DNA]</scope>
    <source>
        <strain evidence="2 3">033</strain>
    </source>
</reference>
<feature type="transmembrane region" description="Helical" evidence="1">
    <location>
        <begin position="42"/>
        <end position="61"/>
    </location>
</feature>
<organism evidence="2 3">
    <name type="scientific">Streptococcus lutetiensis 033</name>
    <dbReference type="NCBI Taxonomy" id="1076934"/>
    <lineage>
        <taxon>Bacteria</taxon>
        <taxon>Bacillati</taxon>
        <taxon>Bacillota</taxon>
        <taxon>Bacilli</taxon>
        <taxon>Lactobacillales</taxon>
        <taxon>Streptococcaceae</taxon>
        <taxon>Streptococcus</taxon>
    </lineage>
</organism>
<keyword evidence="1" id="KW-0472">Membrane</keyword>
<dbReference type="EMBL" id="CP003025">
    <property type="protein sequence ID" value="AGS06388.1"/>
    <property type="molecule type" value="Genomic_DNA"/>
</dbReference>
<evidence type="ECO:0000256" key="1">
    <source>
        <dbReference type="SAM" id="Phobius"/>
    </source>
</evidence>
<name>A0AB33APA4_9STRE</name>
<keyword evidence="1" id="KW-1133">Transmembrane helix</keyword>
<gene>
    <name evidence="2" type="ORF">KE3_1938</name>
</gene>
<proteinExistence type="predicted"/>
<dbReference type="Proteomes" id="UP000015268">
    <property type="component" value="Chromosome"/>
</dbReference>
<accession>A0AB33APA4</accession>
<protein>
    <submittedName>
        <fullName evidence="2">Uncharacterized protein</fullName>
    </submittedName>
</protein>
<evidence type="ECO:0000313" key="2">
    <source>
        <dbReference type="EMBL" id="AGS06388.1"/>
    </source>
</evidence>
<dbReference type="AlphaFoldDB" id="A0AB33APA4"/>
<keyword evidence="3" id="KW-1185">Reference proteome</keyword>
<dbReference type="KEGG" id="slu:KE3_1938"/>
<evidence type="ECO:0000313" key="3">
    <source>
        <dbReference type="Proteomes" id="UP000015268"/>
    </source>
</evidence>
<keyword evidence="1" id="KW-0812">Transmembrane</keyword>